<dbReference type="EMBL" id="OY978837">
    <property type="protein sequence ID" value="CAK6597190.1"/>
    <property type="molecule type" value="Genomic_DNA"/>
</dbReference>
<proteinExistence type="predicted"/>
<accession>A0AAV1MG68</accession>
<organism evidence="1 2">
    <name type="scientific">Klebsiella phage vB_Kpl_K44PH129C1</name>
    <dbReference type="NCBI Taxonomy" id="3071657"/>
    <lineage>
        <taxon>Viruses</taxon>
        <taxon>Duplodnaviria</taxon>
        <taxon>Heunggongvirae</taxon>
        <taxon>Uroviricota</taxon>
        <taxon>Caudoviricetes</taxon>
        <taxon>Autographivirales</taxon>
        <taxon>Autosignataviridae</taxon>
        <taxon>Molineuxvirinae</taxon>
        <taxon>Ulipvirus</taxon>
        <taxon>Ulipvirus K44PH129C1</taxon>
    </lineage>
</organism>
<reference evidence="1 2" key="1">
    <citation type="submission" date="2023-10" db="EMBL/GenBank/DDBJ databases">
        <authorList>
            <person name="Robby Concha-Eloko"/>
            <person name="Pilar Barberan- Martinez"/>
            <person name="Rafael Sanjuan"/>
            <person name="Pilar Domingo-Calap"/>
        </authorList>
    </citation>
    <scope>NUCLEOTIDE SEQUENCE [LARGE SCALE GENOMIC DNA]</scope>
</reference>
<protein>
    <submittedName>
        <fullName evidence="1">Major head protein</fullName>
    </submittedName>
</protein>
<evidence type="ECO:0000313" key="1">
    <source>
        <dbReference type="EMBL" id="CAK6597190.1"/>
    </source>
</evidence>
<keyword evidence="2" id="KW-1185">Reference proteome</keyword>
<evidence type="ECO:0000313" key="2">
    <source>
        <dbReference type="Proteomes" id="UP001497442"/>
    </source>
</evidence>
<name>A0AAV1MG68_9CAUD</name>
<gene>
    <name evidence="1" type="ORF">K44PH129C1_LOCUS43</name>
</gene>
<dbReference type="Proteomes" id="UP001497442">
    <property type="component" value="Chromosome"/>
</dbReference>
<sequence>MSTPNTLTNIAVSASGEVDSLLIEKFNGKVNEQYLKGENIMSYFDVQSVTGTNTVSNKYLGETELQVLAPGQSPAATSTQADKNQLVIDATVIARNTVAHLHDVQGDIDSLKPKLAANQAKQLKRMEDEMLIQQMLLGGISNTSAKRGKPRVKGHGFSVNVQIAESEALANPQYVMAAVELALEQQVEQEVDISDVAILMPWRYFNCLRDADRIVDKSYTISESGATIQGFVLKSFNCPVIPSNRFPKFTQGAAHHLLSNEDNGYRYDPTDEMNGAVAVLFTADALLVGRSIDVTGDIFYEKKEKTYYIDTFLSEGAIPDRWEAVSVVTTKRVSGTGAVDTTVGNATDHALVLGRARRKAVYTKQLLEASTGVGTAEMSARSAGVSAEDLVAAVRAVLAADVKPTAIKPEAKTE</sequence>